<dbReference type="GO" id="GO:0004407">
    <property type="term" value="F:histone deacetylase activity"/>
    <property type="evidence" value="ECO:0007669"/>
    <property type="project" value="TreeGrafter"/>
</dbReference>
<dbReference type="PANTHER" id="PTHR10625:SF10">
    <property type="entry name" value="HISTONE DEACETYLASE HDAC1"/>
    <property type="match status" value="1"/>
</dbReference>
<dbReference type="EMBL" id="MFJA01000022">
    <property type="protein sequence ID" value="OGG03555.1"/>
    <property type="molecule type" value="Genomic_DNA"/>
</dbReference>
<dbReference type="SUPFAM" id="SSF52768">
    <property type="entry name" value="Arginase/deacetylase"/>
    <property type="match status" value="1"/>
</dbReference>
<evidence type="ECO:0000313" key="3">
    <source>
        <dbReference type="EMBL" id="OGG03555.1"/>
    </source>
</evidence>
<comment type="caution">
    <text evidence="3">The sequence shown here is derived from an EMBL/GenBank/DDBJ whole genome shotgun (WGS) entry which is preliminary data.</text>
</comment>
<accession>A0A1F5YTX7</accession>
<dbReference type="Pfam" id="PF00850">
    <property type="entry name" value="Hist_deacetyl"/>
    <property type="match status" value="1"/>
</dbReference>
<dbReference type="PANTHER" id="PTHR10625">
    <property type="entry name" value="HISTONE DEACETYLASE HDAC1-RELATED"/>
    <property type="match status" value="1"/>
</dbReference>
<evidence type="ECO:0000313" key="4">
    <source>
        <dbReference type="Proteomes" id="UP000176665"/>
    </source>
</evidence>
<name>A0A1F5YTX7_9BACT</name>
<dbReference type="InterPro" id="IPR023801">
    <property type="entry name" value="His_deacetylse_dom"/>
</dbReference>
<dbReference type="Gene3D" id="3.40.800.20">
    <property type="entry name" value="Histone deacetylase domain"/>
    <property type="match status" value="1"/>
</dbReference>
<dbReference type="Proteomes" id="UP000176665">
    <property type="component" value="Unassembled WGS sequence"/>
</dbReference>
<protein>
    <submittedName>
        <fullName evidence="3">Histone deacetylase</fullName>
    </submittedName>
</protein>
<dbReference type="InterPro" id="IPR000286">
    <property type="entry name" value="HDACs"/>
</dbReference>
<comment type="similarity">
    <text evidence="1">Belongs to the histone deacetylase family.</text>
</comment>
<dbReference type="InterPro" id="IPR023696">
    <property type="entry name" value="Ureohydrolase_dom_sf"/>
</dbReference>
<gene>
    <name evidence="3" type="ORF">A2W14_03155</name>
</gene>
<sequence length="318" mass="35595">MKIIYNRIFLEHNNPSHPENNSRLGAFISLPQTAIENGEKYLTLVHTRDYIEKIKSASENESWLDGDTYTSKGSFKAASFCVGASIYASQTSGFALVRPPGHHAHINRASGFCLFNNIAIACQNLINMGKKVLILDIDGHLGDGTEEFFYRSNRVLYLSLHQYPAYPFFGTTNQIGDGQGIGYTINLPLPPGSADDVYLCAFNFLIPIARQFQPDIVAVSAGFDTFRKDSLLNLKLSLSIYHLLGKIIADNFSSVFAVLEGGYNREFLPQCIFNFVDGINGKPLRFKEKNTVSSENVGKEFATRIRSLKNHLKSYWRI</sequence>
<dbReference type="STRING" id="1798371.A2W14_03155"/>
<organism evidence="3 4">
    <name type="scientific">Candidatus Gottesmanbacteria bacterium RBG_16_37_8</name>
    <dbReference type="NCBI Taxonomy" id="1798371"/>
    <lineage>
        <taxon>Bacteria</taxon>
        <taxon>Candidatus Gottesmaniibacteriota</taxon>
    </lineage>
</organism>
<dbReference type="GO" id="GO:0040029">
    <property type="term" value="P:epigenetic regulation of gene expression"/>
    <property type="evidence" value="ECO:0007669"/>
    <property type="project" value="TreeGrafter"/>
</dbReference>
<feature type="domain" description="Histone deacetylase" evidence="2">
    <location>
        <begin position="38"/>
        <end position="276"/>
    </location>
</feature>
<dbReference type="InterPro" id="IPR037138">
    <property type="entry name" value="His_deacetylse_dom_sf"/>
</dbReference>
<dbReference type="PRINTS" id="PR01270">
    <property type="entry name" value="HDASUPER"/>
</dbReference>
<reference evidence="3 4" key="1">
    <citation type="journal article" date="2016" name="Nat. Commun.">
        <title>Thousands of microbial genomes shed light on interconnected biogeochemical processes in an aquifer system.</title>
        <authorList>
            <person name="Anantharaman K."/>
            <person name="Brown C.T."/>
            <person name="Hug L.A."/>
            <person name="Sharon I."/>
            <person name="Castelle C.J."/>
            <person name="Probst A.J."/>
            <person name="Thomas B.C."/>
            <person name="Singh A."/>
            <person name="Wilkins M.J."/>
            <person name="Karaoz U."/>
            <person name="Brodie E.L."/>
            <person name="Williams K.H."/>
            <person name="Hubbard S.S."/>
            <person name="Banfield J.F."/>
        </authorList>
    </citation>
    <scope>NUCLEOTIDE SEQUENCE [LARGE SCALE GENOMIC DNA]</scope>
</reference>
<evidence type="ECO:0000259" key="2">
    <source>
        <dbReference type="Pfam" id="PF00850"/>
    </source>
</evidence>
<dbReference type="AlphaFoldDB" id="A0A1F5YTX7"/>
<evidence type="ECO:0000256" key="1">
    <source>
        <dbReference type="ARBA" id="ARBA00005947"/>
    </source>
</evidence>
<proteinExistence type="inferred from homology"/>